<evidence type="ECO:0000313" key="5">
    <source>
        <dbReference type="EMBL" id="KAK8897930.1"/>
    </source>
</evidence>
<comment type="caution">
    <text evidence="5">The sequence shown here is derived from an EMBL/GenBank/DDBJ whole genome shotgun (WGS) entry which is preliminary data.</text>
</comment>
<dbReference type="CDD" id="cd14270">
    <property type="entry name" value="UBA"/>
    <property type="match status" value="1"/>
</dbReference>
<keyword evidence="1" id="KW-0539">Nucleus</keyword>
<evidence type="ECO:0000259" key="3">
    <source>
        <dbReference type="PROSITE" id="PS50030"/>
    </source>
</evidence>
<proteinExistence type="inferred from homology"/>
<dbReference type="SMART" id="SM00213">
    <property type="entry name" value="UBQ"/>
    <property type="match status" value="1"/>
</dbReference>
<dbReference type="SUPFAM" id="SSF46934">
    <property type="entry name" value="UBA-like"/>
    <property type="match status" value="2"/>
</dbReference>
<reference evidence="5 6" key="1">
    <citation type="submission" date="2024-04" db="EMBL/GenBank/DDBJ databases">
        <title>Tritrichomonas musculus Genome.</title>
        <authorList>
            <person name="Alves-Ferreira E."/>
            <person name="Grigg M."/>
            <person name="Lorenzi H."/>
            <person name="Galac M."/>
        </authorList>
    </citation>
    <scope>NUCLEOTIDE SEQUENCE [LARGE SCALE GENOMIC DNA]</scope>
    <source>
        <strain evidence="5 6">EAF2021</strain>
    </source>
</reference>
<dbReference type="InterPro" id="IPR009060">
    <property type="entry name" value="UBA-like_sf"/>
</dbReference>
<comment type="function">
    <text evidence="1">Multiubiquitin chain receptor involved in modulation of proteasomal degradation. Involved in nucleotide excision repair.</text>
</comment>
<keyword evidence="1" id="KW-0963">Cytoplasm</keyword>
<dbReference type="CDD" id="cd14281">
    <property type="entry name" value="UBA2_Rad23_like"/>
    <property type="match status" value="1"/>
</dbReference>
<feature type="domain" description="UBA" evidence="3">
    <location>
        <begin position="125"/>
        <end position="165"/>
    </location>
</feature>
<protein>
    <recommendedName>
        <fullName evidence="1">UV excision repair protein RAD23</fullName>
    </recommendedName>
</protein>
<feature type="domain" description="Ubiquitin-like" evidence="4">
    <location>
        <begin position="2"/>
        <end position="78"/>
    </location>
</feature>
<dbReference type="SMART" id="SM00165">
    <property type="entry name" value="UBA"/>
    <property type="match status" value="2"/>
</dbReference>
<evidence type="ECO:0000313" key="6">
    <source>
        <dbReference type="Proteomes" id="UP001470230"/>
    </source>
</evidence>
<feature type="compositionally biased region" description="Low complexity" evidence="2">
    <location>
        <begin position="184"/>
        <end position="202"/>
    </location>
</feature>
<keyword evidence="1" id="KW-0234">DNA repair</keyword>
<feature type="region of interest" description="Disordered" evidence="2">
    <location>
        <begin position="77"/>
        <end position="124"/>
    </location>
</feature>
<dbReference type="SUPFAM" id="SSF54236">
    <property type="entry name" value="Ubiquitin-like"/>
    <property type="match status" value="1"/>
</dbReference>
<dbReference type="Gene3D" id="1.10.8.10">
    <property type="entry name" value="DNA helicase RuvA subunit, C-terminal domain"/>
    <property type="match status" value="2"/>
</dbReference>
<gene>
    <name evidence="5" type="ORF">M9Y10_000163</name>
</gene>
<evidence type="ECO:0000256" key="2">
    <source>
        <dbReference type="SAM" id="MobiDB-lite"/>
    </source>
</evidence>
<sequence>MVLVKFRTVNAKLYKIELPADANISQAKEEVSKEISGTDPSKMKLIYKAKVLNNDVPISSLKLGEKDFIVVNAVQSKPKPAPAAQPETKPTAEPLPTEAPKPTIPEAQPLPTMQAAPQPAVPPQANFEDALKSLTEMGFDHDVSAAALRVSGGNPDIAAELIITGQIGGGNGGSDQNSEDEAENAAPEAPANAPEEPLASPEQAQLPQGLSNVPPDQAAETLLAAFPQEEQDAIHRLQQLGNFNILEVIQIYHACDKNEELAANILLSGM</sequence>
<dbReference type="CDD" id="cd01805">
    <property type="entry name" value="Ubl_Rad23"/>
    <property type="match status" value="1"/>
</dbReference>
<dbReference type="InterPro" id="IPR004806">
    <property type="entry name" value="Rad23"/>
</dbReference>
<dbReference type="InterPro" id="IPR015940">
    <property type="entry name" value="UBA"/>
</dbReference>
<evidence type="ECO:0000259" key="4">
    <source>
        <dbReference type="PROSITE" id="PS50053"/>
    </source>
</evidence>
<keyword evidence="1" id="KW-0227">DNA damage</keyword>
<dbReference type="Pfam" id="PF00240">
    <property type="entry name" value="ubiquitin"/>
    <property type="match status" value="1"/>
</dbReference>
<dbReference type="PANTHER" id="PTHR10621:SF0">
    <property type="entry name" value="UV EXCISION REPAIR PROTEIN RAD23"/>
    <property type="match status" value="1"/>
</dbReference>
<keyword evidence="6" id="KW-1185">Reference proteome</keyword>
<dbReference type="PROSITE" id="PS50053">
    <property type="entry name" value="UBIQUITIN_2"/>
    <property type="match status" value="1"/>
</dbReference>
<accession>A0ABR2L3I1</accession>
<dbReference type="PROSITE" id="PS50030">
    <property type="entry name" value="UBA"/>
    <property type="match status" value="2"/>
</dbReference>
<comment type="subcellular location">
    <subcellularLocation>
        <location evidence="1">Nucleus</location>
    </subcellularLocation>
    <subcellularLocation>
        <location evidence="1">Cytoplasm</location>
    </subcellularLocation>
</comment>
<comment type="similarity">
    <text evidence="1">Belongs to the RAD23 family.</text>
</comment>
<feature type="domain" description="UBA" evidence="3">
    <location>
        <begin position="227"/>
        <end position="269"/>
    </location>
</feature>
<organism evidence="5 6">
    <name type="scientific">Tritrichomonas musculus</name>
    <dbReference type="NCBI Taxonomy" id="1915356"/>
    <lineage>
        <taxon>Eukaryota</taxon>
        <taxon>Metamonada</taxon>
        <taxon>Parabasalia</taxon>
        <taxon>Tritrichomonadida</taxon>
        <taxon>Tritrichomonadidae</taxon>
        <taxon>Tritrichomonas</taxon>
    </lineage>
</organism>
<dbReference type="PRINTS" id="PR01839">
    <property type="entry name" value="RAD23PROTEIN"/>
</dbReference>
<feature type="region of interest" description="Disordered" evidence="2">
    <location>
        <begin position="168"/>
        <end position="214"/>
    </location>
</feature>
<dbReference type="InterPro" id="IPR029071">
    <property type="entry name" value="Ubiquitin-like_domsf"/>
</dbReference>
<dbReference type="PANTHER" id="PTHR10621">
    <property type="entry name" value="UV EXCISION REPAIR PROTEIN RAD23"/>
    <property type="match status" value="1"/>
</dbReference>
<dbReference type="Pfam" id="PF00627">
    <property type="entry name" value="UBA"/>
    <property type="match status" value="1"/>
</dbReference>
<dbReference type="InterPro" id="IPR000626">
    <property type="entry name" value="Ubiquitin-like_dom"/>
</dbReference>
<dbReference type="Proteomes" id="UP001470230">
    <property type="component" value="Unassembled WGS sequence"/>
</dbReference>
<evidence type="ECO:0000256" key="1">
    <source>
        <dbReference type="RuleBase" id="RU367049"/>
    </source>
</evidence>
<feature type="compositionally biased region" description="Low complexity" evidence="2">
    <location>
        <begin position="82"/>
        <end position="94"/>
    </location>
</feature>
<name>A0ABR2L3I1_9EUKA</name>
<dbReference type="EMBL" id="JAPFFF010000001">
    <property type="protein sequence ID" value="KAK8897930.1"/>
    <property type="molecule type" value="Genomic_DNA"/>
</dbReference>
<dbReference type="Gene3D" id="3.10.20.90">
    <property type="entry name" value="Phosphatidylinositol 3-kinase Catalytic Subunit, Chain A, domain 1"/>
    <property type="match status" value="1"/>
</dbReference>